<dbReference type="SUPFAM" id="SSF55781">
    <property type="entry name" value="GAF domain-like"/>
    <property type="match status" value="1"/>
</dbReference>
<dbReference type="Gene3D" id="3.30.450.40">
    <property type="match status" value="1"/>
</dbReference>
<dbReference type="EMBL" id="CP029608">
    <property type="protein sequence ID" value="AXI61079.1"/>
    <property type="molecule type" value="Genomic_DNA"/>
</dbReference>
<feature type="domain" description="GGDEF" evidence="1">
    <location>
        <begin position="194"/>
        <end position="321"/>
    </location>
</feature>
<gene>
    <name evidence="2" type="ORF">DLD99_11535</name>
</gene>
<dbReference type="SMART" id="SM00267">
    <property type="entry name" value="GGDEF"/>
    <property type="match status" value="1"/>
</dbReference>
<dbReference type="Proteomes" id="UP000253720">
    <property type="component" value="Chromosome"/>
</dbReference>
<dbReference type="AlphaFoldDB" id="A0A345RP63"/>
<dbReference type="InterPro" id="IPR029016">
    <property type="entry name" value="GAF-like_dom_sf"/>
</dbReference>
<dbReference type="KEGG" id="pke:DLD99_11535"/>
<dbReference type="CDD" id="cd01949">
    <property type="entry name" value="GGDEF"/>
    <property type="match status" value="1"/>
</dbReference>
<evidence type="ECO:0000313" key="3">
    <source>
        <dbReference type="Proteomes" id="UP000253720"/>
    </source>
</evidence>
<sequence>MLVPGKPANEAARVQALYGLNLLDTAPEERFDRLTRLARRLFNVPIALVTLVDKERQWFKSCVGLDTTETPRSVSFCGHAILKDELLLVPDAREDERFHDNPLVTGDPNIRFYAGYPLTVPNGNKMGTLCLIDTKPRELDDEERELLRDLAGMAEQELMAVQMASMDELTLLSNRRGFKMLAQHALDACARMDKPATLLFFDLNDFKQINDLYGHAEGDSALKTFADVLRIAFRESDVVGRLGGDEFVALLTGSSHIETTAIMARLKEILEERNATLHRGYAIRFSVGQIEYDPRRHETVDKLLADADGAMYAHKQALKRC</sequence>
<evidence type="ECO:0000313" key="2">
    <source>
        <dbReference type="EMBL" id="AXI61079.1"/>
    </source>
</evidence>
<dbReference type="SMART" id="SM00065">
    <property type="entry name" value="GAF"/>
    <property type="match status" value="1"/>
</dbReference>
<dbReference type="PROSITE" id="PS50887">
    <property type="entry name" value="GGDEF"/>
    <property type="match status" value="1"/>
</dbReference>
<dbReference type="SUPFAM" id="SSF55073">
    <property type="entry name" value="Nucleotide cyclase"/>
    <property type="match status" value="1"/>
</dbReference>
<protein>
    <submittedName>
        <fullName evidence="2">GGDEF domain-containing protein</fullName>
    </submittedName>
</protein>
<reference evidence="2 3" key="1">
    <citation type="submission" date="2018-05" db="EMBL/GenBank/DDBJ databases">
        <title>Complete genome sequence of Pseudomonas kribbensis 46-2(T).</title>
        <authorList>
            <person name="Jeong H."/>
            <person name="Lee S.-G."/>
            <person name="Rha E."/>
            <person name="Kim H."/>
        </authorList>
    </citation>
    <scope>NUCLEOTIDE SEQUENCE [LARGE SCALE GENOMIC DNA]</scope>
    <source>
        <strain evidence="2 3">46-2</strain>
    </source>
</reference>
<accession>A0A345RP63</accession>
<dbReference type="Pfam" id="PF01590">
    <property type="entry name" value="GAF"/>
    <property type="match status" value="1"/>
</dbReference>
<dbReference type="InterPro" id="IPR000160">
    <property type="entry name" value="GGDEF_dom"/>
</dbReference>
<evidence type="ECO:0000259" key="1">
    <source>
        <dbReference type="PROSITE" id="PS50887"/>
    </source>
</evidence>
<dbReference type="InterPro" id="IPR043128">
    <property type="entry name" value="Rev_trsase/Diguanyl_cyclase"/>
</dbReference>
<dbReference type="Pfam" id="PF00990">
    <property type="entry name" value="GGDEF"/>
    <property type="match status" value="1"/>
</dbReference>
<organism evidence="2 3">
    <name type="scientific">Pseudomonas kribbensis</name>
    <dbReference type="NCBI Taxonomy" id="1628086"/>
    <lineage>
        <taxon>Bacteria</taxon>
        <taxon>Pseudomonadati</taxon>
        <taxon>Pseudomonadota</taxon>
        <taxon>Gammaproteobacteria</taxon>
        <taxon>Pseudomonadales</taxon>
        <taxon>Pseudomonadaceae</taxon>
        <taxon>Pseudomonas</taxon>
    </lineage>
</organism>
<dbReference type="NCBIfam" id="TIGR00254">
    <property type="entry name" value="GGDEF"/>
    <property type="match status" value="1"/>
</dbReference>
<name>A0A345RP63_9PSED</name>
<dbReference type="RefSeq" id="WP_114882282.1">
    <property type="nucleotide sequence ID" value="NZ_CP029608.1"/>
</dbReference>
<dbReference type="PANTHER" id="PTHR43102:SF2">
    <property type="entry name" value="GAF DOMAIN-CONTAINING PROTEIN"/>
    <property type="match status" value="1"/>
</dbReference>
<keyword evidence="3" id="KW-1185">Reference proteome</keyword>
<dbReference type="PANTHER" id="PTHR43102">
    <property type="entry name" value="SLR1143 PROTEIN"/>
    <property type="match status" value="1"/>
</dbReference>
<dbReference type="InterPro" id="IPR003018">
    <property type="entry name" value="GAF"/>
</dbReference>
<proteinExistence type="predicted"/>
<dbReference type="InterPro" id="IPR029787">
    <property type="entry name" value="Nucleotide_cyclase"/>
</dbReference>
<dbReference type="Gene3D" id="3.30.70.270">
    <property type="match status" value="1"/>
</dbReference>